<keyword evidence="4" id="KW-1185">Reference proteome</keyword>
<dbReference type="OrthoDB" id="1001765at2759"/>
<feature type="signal peptide" evidence="2">
    <location>
        <begin position="1"/>
        <end position="19"/>
    </location>
</feature>
<feature type="chain" id="PRO_5023041661" evidence="2">
    <location>
        <begin position="20"/>
        <end position="422"/>
    </location>
</feature>
<sequence length="422" mass="41929">MRFTSSLLAIAAAPLLVSAAPARIYGKRAAADILVFKFADVLEQLESEFYTQALAKFQESDFVAAGFSSSQIPGELFKGIQADEATHSSVLQAALKAFGETPITSCKFKFDSVLTDVATMAATARVVENVGVSAYLGGATLLTDPVLLTAAGSILTIEARHQTVLNILSSTGTAIPSAFDIALTPSEVLAIAGGFFDGACDVGIPANPALALTNTGSVGPGTLLTFSSTALNSSTDGLFCQMLLGGATSSIALPLSQCIVPQINGPVAIFITSDGQPLLNNVRDRATTQLVAGPTLAFIDTQPQVLGQLARGSAGAGSNQATTTSTQTLSPAEASAAIASASAATATAADASVTSAADASAATPATDASAATSAADASATSAAADASASATPAASNNVAGGPNMFTGKSPDGKVTVNGWVGV</sequence>
<dbReference type="STRING" id="68775.A0A5C3MC90"/>
<keyword evidence="2" id="KW-0732">Signal</keyword>
<evidence type="ECO:0000313" key="3">
    <source>
        <dbReference type="EMBL" id="TFK43079.1"/>
    </source>
</evidence>
<feature type="region of interest" description="Disordered" evidence="1">
    <location>
        <begin position="388"/>
        <end position="422"/>
    </location>
</feature>
<protein>
    <submittedName>
        <fullName evidence="3">Ferritin-like domain-containing protein</fullName>
    </submittedName>
</protein>
<proteinExistence type="predicted"/>
<feature type="region of interest" description="Disordered" evidence="1">
    <location>
        <begin position="310"/>
        <end position="329"/>
    </location>
</feature>
<accession>A0A5C3MC90</accession>
<dbReference type="Pfam" id="PF13668">
    <property type="entry name" value="Ferritin_2"/>
    <property type="match status" value="1"/>
</dbReference>
<dbReference type="CDD" id="cd00657">
    <property type="entry name" value="Ferritin_like"/>
    <property type="match status" value="1"/>
</dbReference>
<evidence type="ECO:0000256" key="1">
    <source>
        <dbReference type="SAM" id="MobiDB-lite"/>
    </source>
</evidence>
<gene>
    <name evidence="3" type="ORF">BDQ12DRAFT_164036</name>
</gene>
<dbReference type="InterPro" id="IPR009078">
    <property type="entry name" value="Ferritin-like_SF"/>
</dbReference>
<dbReference type="SUPFAM" id="SSF47240">
    <property type="entry name" value="Ferritin-like"/>
    <property type="match status" value="1"/>
</dbReference>
<evidence type="ECO:0000313" key="4">
    <source>
        <dbReference type="Proteomes" id="UP000308652"/>
    </source>
</evidence>
<evidence type="ECO:0000256" key="2">
    <source>
        <dbReference type="SAM" id="SignalP"/>
    </source>
</evidence>
<feature type="compositionally biased region" description="Polar residues" evidence="1">
    <location>
        <begin position="316"/>
        <end position="329"/>
    </location>
</feature>
<name>A0A5C3MC90_9AGAR</name>
<reference evidence="3 4" key="1">
    <citation type="journal article" date="2019" name="Nat. Ecol. Evol.">
        <title>Megaphylogeny resolves global patterns of mushroom evolution.</title>
        <authorList>
            <person name="Varga T."/>
            <person name="Krizsan K."/>
            <person name="Foldi C."/>
            <person name="Dima B."/>
            <person name="Sanchez-Garcia M."/>
            <person name="Sanchez-Ramirez S."/>
            <person name="Szollosi G.J."/>
            <person name="Szarkandi J.G."/>
            <person name="Papp V."/>
            <person name="Albert L."/>
            <person name="Andreopoulos W."/>
            <person name="Angelini C."/>
            <person name="Antonin V."/>
            <person name="Barry K.W."/>
            <person name="Bougher N.L."/>
            <person name="Buchanan P."/>
            <person name="Buyck B."/>
            <person name="Bense V."/>
            <person name="Catcheside P."/>
            <person name="Chovatia M."/>
            <person name="Cooper J."/>
            <person name="Damon W."/>
            <person name="Desjardin D."/>
            <person name="Finy P."/>
            <person name="Geml J."/>
            <person name="Haridas S."/>
            <person name="Hughes K."/>
            <person name="Justo A."/>
            <person name="Karasinski D."/>
            <person name="Kautmanova I."/>
            <person name="Kiss B."/>
            <person name="Kocsube S."/>
            <person name="Kotiranta H."/>
            <person name="LaButti K.M."/>
            <person name="Lechner B.E."/>
            <person name="Liimatainen K."/>
            <person name="Lipzen A."/>
            <person name="Lukacs Z."/>
            <person name="Mihaltcheva S."/>
            <person name="Morgado L.N."/>
            <person name="Niskanen T."/>
            <person name="Noordeloos M.E."/>
            <person name="Ohm R.A."/>
            <person name="Ortiz-Santana B."/>
            <person name="Ovrebo C."/>
            <person name="Racz N."/>
            <person name="Riley R."/>
            <person name="Savchenko A."/>
            <person name="Shiryaev A."/>
            <person name="Soop K."/>
            <person name="Spirin V."/>
            <person name="Szebenyi C."/>
            <person name="Tomsovsky M."/>
            <person name="Tulloss R.E."/>
            <person name="Uehling J."/>
            <person name="Grigoriev I.V."/>
            <person name="Vagvolgyi C."/>
            <person name="Papp T."/>
            <person name="Martin F.M."/>
            <person name="Miettinen O."/>
            <person name="Hibbett D.S."/>
            <person name="Nagy L.G."/>
        </authorList>
    </citation>
    <scope>NUCLEOTIDE SEQUENCE [LARGE SCALE GENOMIC DNA]</scope>
    <source>
        <strain evidence="3 4">CBS 166.37</strain>
    </source>
</reference>
<dbReference type="EMBL" id="ML213591">
    <property type="protein sequence ID" value="TFK43079.1"/>
    <property type="molecule type" value="Genomic_DNA"/>
</dbReference>
<dbReference type="AlphaFoldDB" id="A0A5C3MC90"/>
<organism evidence="3 4">
    <name type="scientific">Crucibulum laeve</name>
    <dbReference type="NCBI Taxonomy" id="68775"/>
    <lineage>
        <taxon>Eukaryota</taxon>
        <taxon>Fungi</taxon>
        <taxon>Dikarya</taxon>
        <taxon>Basidiomycota</taxon>
        <taxon>Agaricomycotina</taxon>
        <taxon>Agaricomycetes</taxon>
        <taxon>Agaricomycetidae</taxon>
        <taxon>Agaricales</taxon>
        <taxon>Agaricineae</taxon>
        <taxon>Nidulariaceae</taxon>
        <taxon>Crucibulum</taxon>
    </lineage>
</organism>
<dbReference type="Proteomes" id="UP000308652">
    <property type="component" value="Unassembled WGS sequence"/>
</dbReference>